<dbReference type="EMBL" id="SDWT01000001">
    <property type="protein sequence ID" value="RYB95620.1"/>
    <property type="molecule type" value="Genomic_DNA"/>
</dbReference>
<sequence length="446" mass="47581">MRQLRRLSVVLVAALVAVPGRADAAEGWTPLEEAGGHSLAVALGDGTTALVSVGGPDEATIYDQRRAADGTLGPATAVLTVSRADYCRPVDAATAIGNYAVAVECQTRTGLEDPPTTLVELVWTGDDGWVWQVHRTSSLGTVDYSPQGQFALFTSNSEYGRPHHVTSFNPDLGWRDVERREVGPSGDRIIGAIDDEGDVVVLRGAGFEDEPGYWFGGRLRVESYDYGSRRWTTKLTRRYPDGGISPSSIDLAAGRITATLVRSRSTGRLNGRDAKVLVLSGRPSAPRSWSPAGWSPDVLTSSAATTQDGLSVVSWQAVVGRRTAKPWFATWTPRQAEPVVSDLEWRTTLTNAARSGRAMDLSVTADGHGAITWVRHRQGADHASVAGASFRVDADGRLSEQVDVTWVRPAGVTVAVTAAVGASSVTLGRIARSYVETPEVSYSLGP</sequence>
<reference evidence="2 3" key="1">
    <citation type="submission" date="2019-01" db="EMBL/GenBank/DDBJ databases">
        <title>Novel species of Nocardioides.</title>
        <authorList>
            <person name="Liu Q."/>
            <person name="Xin Y.-H."/>
        </authorList>
    </citation>
    <scope>NUCLEOTIDE SEQUENCE [LARGE SCALE GENOMIC DNA]</scope>
    <source>
        <strain evidence="2 3">CGMCC 4.6882</strain>
    </source>
</reference>
<gene>
    <name evidence="2" type="ORF">EUA93_15505</name>
</gene>
<dbReference type="Proteomes" id="UP000294071">
    <property type="component" value="Unassembled WGS sequence"/>
</dbReference>
<evidence type="ECO:0000313" key="2">
    <source>
        <dbReference type="EMBL" id="RYB95620.1"/>
    </source>
</evidence>
<keyword evidence="1" id="KW-0732">Signal</keyword>
<comment type="caution">
    <text evidence="2">The sequence shown here is derived from an EMBL/GenBank/DDBJ whole genome shotgun (WGS) entry which is preliminary data.</text>
</comment>
<organism evidence="2 3">
    <name type="scientific">Nocardioides oleivorans</name>
    <dbReference type="NCBI Taxonomy" id="273676"/>
    <lineage>
        <taxon>Bacteria</taxon>
        <taxon>Bacillati</taxon>
        <taxon>Actinomycetota</taxon>
        <taxon>Actinomycetes</taxon>
        <taxon>Propionibacteriales</taxon>
        <taxon>Nocardioidaceae</taxon>
        <taxon>Nocardioides</taxon>
    </lineage>
</organism>
<feature type="signal peptide" evidence="1">
    <location>
        <begin position="1"/>
        <end position="24"/>
    </location>
</feature>
<keyword evidence="3" id="KW-1185">Reference proteome</keyword>
<evidence type="ECO:0000256" key="1">
    <source>
        <dbReference type="SAM" id="SignalP"/>
    </source>
</evidence>
<proteinExistence type="predicted"/>
<evidence type="ECO:0008006" key="4">
    <source>
        <dbReference type="Google" id="ProtNLM"/>
    </source>
</evidence>
<feature type="chain" id="PRO_5020356406" description="WD40 repeat domain-containing protein" evidence="1">
    <location>
        <begin position="25"/>
        <end position="446"/>
    </location>
</feature>
<dbReference type="RefSeq" id="WP_129400950.1">
    <property type="nucleotide sequence ID" value="NZ_SDWT01000001.1"/>
</dbReference>
<evidence type="ECO:0000313" key="3">
    <source>
        <dbReference type="Proteomes" id="UP000294071"/>
    </source>
</evidence>
<dbReference type="OrthoDB" id="3766402at2"/>
<name>A0A4Q2S1U6_9ACTN</name>
<protein>
    <recommendedName>
        <fullName evidence="4">WD40 repeat domain-containing protein</fullName>
    </recommendedName>
</protein>
<accession>A0A4Q2S1U6</accession>
<dbReference type="AlphaFoldDB" id="A0A4Q2S1U6"/>